<dbReference type="NCBIfam" id="NF010052">
    <property type="entry name" value="PRK13529.1"/>
    <property type="match status" value="1"/>
</dbReference>
<comment type="caution">
    <text evidence="7">The sequence shown here is derived from an EMBL/GenBank/DDBJ whole genome shotgun (WGS) entry which is preliminary data.</text>
</comment>
<dbReference type="PANTHER" id="PTHR23406:SF90">
    <property type="entry name" value="MALIC ENZYME-RELATED"/>
    <property type="match status" value="1"/>
</dbReference>
<dbReference type="Pfam" id="PF00390">
    <property type="entry name" value="malic"/>
    <property type="match status" value="1"/>
</dbReference>
<keyword evidence="4" id="KW-0732">Signal</keyword>
<sequence length="449" mass="49537">MAWLRIITMYLYFIQAIVITDGERILGLGDLGSNGMSVPVGKVSLYTALAGIRPHYCLPITVDVGTNNTNLLQNDYYPGLQHERVTGEEYDAFMDEVMEAIAICYGPNVCIHFEDFATDNAFRLLNKYRNQYITFNGDIQASGATILAGILASSGLTNIKFPNNTFLIHGSGQVNYFYLIQLLGALGIAHFLTQELIQDYGFSEEEALKKIYLMDSSGLVVKDRVKNKAEGLKALYARSDLGPMNYLNEVVRAVRPTVLIGVSAQPGAFSREILREMGAINKRPLIFAMSNPTDRAECTAEMAYKATECRSIFVSGSPFPSVRTPDGQEYYPSQGNSCYIFPGLALALTCTGIRPVSDQVFLRAAKTLASLVTDEHLSQGRIYPPLSDLGKVSLKIAIALAEDAFKSGTASYHPEPKDKASFIKRKMYNFGYLDFTPECYSFPSFPDAS</sequence>
<feature type="binding site" evidence="3">
    <location>
        <position position="138"/>
    </location>
    <ligand>
        <name>a divalent metal cation</name>
        <dbReference type="ChEBI" id="CHEBI:60240"/>
    </ligand>
</feature>
<dbReference type="GO" id="GO:0004473">
    <property type="term" value="F:malate dehydrogenase (decarboxylating) (NADP+) activity"/>
    <property type="evidence" value="ECO:0007669"/>
    <property type="project" value="TreeGrafter"/>
</dbReference>
<dbReference type="InterPro" id="IPR046346">
    <property type="entry name" value="Aminoacid_DH-like_N_sf"/>
</dbReference>
<feature type="chain" id="PRO_5019052375" description="Malic enzyme" evidence="4">
    <location>
        <begin position="17"/>
        <end position="449"/>
    </location>
</feature>
<dbReference type="SMART" id="SM01274">
    <property type="entry name" value="malic"/>
    <property type="match status" value="1"/>
</dbReference>
<feature type="signal peptide" evidence="4">
    <location>
        <begin position="1"/>
        <end position="16"/>
    </location>
</feature>
<evidence type="ECO:0000256" key="3">
    <source>
        <dbReference type="PIRSR" id="PIRSR000106-3"/>
    </source>
</evidence>
<feature type="domain" description="Malic enzyme N-terminal" evidence="6">
    <location>
        <begin position="2"/>
        <end position="129"/>
    </location>
</feature>
<evidence type="ECO:0000313" key="7">
    <source>
        <dbReference type="EMBL" id="VEL32571.1"/>
    </source>
</evidence>
<dbReference type="InterPro" id="IPR012301">
    <property type="entry name" value="Malic_N_dom"/>
</dbReference>
<dbReference type="SUPFAM" id="SSF51735">
    <property type="entry name" value="NAD(P)-binding Rossmann-fold domains"/>
    <property type="match status" value="1"/>
</dbReference>
<dbReference type="InterPro" id="IPR001891">
    <property type="entry name" value="Malic_OxRdtase"/>
</dbReference>
<dbReference type="EMBL" id="CAAALY010244357">
    <property type="protein sequence ID" value="VEL32571.1"/>
    <property type="molecule type" value="Genomic_DNA"/>
</dbReference>
<gene>
    <name evidence="7" type="ORF">PXEA_LOCUS26011</name>
</gene>
<proteinExistence type="inferred from homology"/>
<dbReference type="Gene3D" id="3.40.50.10380">
    <property type="entry name" value="Malic enzyme, N-terminal domain"/>
    <property type="match status" value="1"/>
</dbReference>
<dbReference type="InterPro" id="IPR012302">
    <property type="entry name" value="Malic_NAD-bd"/>
</dbReference>
<evidence type="ECO:0000259" key="6">
    <source>
        <dbReference type="SMART" id="SM01274"/>
    </source>
</evidence>
<feature type="binding site" evidence="3">
    <location>
        <position position="115"/>
    </location>
    <ligand>
        <name>a divalent metal cation</name>
        <dbReference type="ChEBI" id="CHEBI:60240"/>
    </ligand>
</feature>
<feature type="binding site" evidence="2">
    <location>
        <position position="24"/>
    </location>
    <ligand>
        <name>(S)-malate</name>
        <dbReference type="ChEBI" id="CHEBI:15589"/>
    </ligand>
</feature>
<evidence type="ECO:0000256" key="2">
    <source>
        <dbReference type="PIRSR" id="PIRSR000106-2"/>
    </source>
</evidence>
<comment type="cofactor">
    <cofactor evidence="3">
        <name>Mg(2+)</name>
        <dbReference type="ChEBI" id="CHEBI:18420"/>
    </cofactor>
    <cofactor evidence="3">
        <name>Mn(2+)</name>
        <dbReference type="ChEBI" id="CHEBI:29035"/>
    </cofactor>
    <text evidence="3">Divalent metal cations. Prefers magnesium or manganese.</text>
</comment>
<dbReference type="PANTHER" id="PTHR23406">
    <property type="entry name" value="MALIC ENZYME-RELATED"/>
    <property type="match status" value="1"/>
</dbReference>
<dbReference type="GO" id="GO:0046872">
    <property type="term" value="F:metal ion binding"/>
    <property type="evidence" value="ECO:0007669"/>
    <property type="project" value="UniProtKB-KW"/>
</dbReference>
<dbReference type="AlphaFoldDB" id="A0A448XAZ6"/>
<reference evidence="7" key="1">
    <citation type="submission" date="2018-11" db="EMBL/GenBank/DDBJ databases">
        <authorList>
            <consortium name="Pathogen Informatics"/>
        </authorList>
    </citation>
    <scope>NUCLEOTIDE SEQUENCE</scope>
</reference>
<evidence type="ECO:0000256" key="1">
    <source>
        <dbReference type="ARBA" id="ARBA00008785"/>
    </source>
</evidence>
<dbReference type="PIRSF" id="PIRSF000106">
    <property type="entry name" value="ME"/>
    <property type="match status" value="1"/>
</dbReference>
<organism evidence="7 8">
    <name type="scientific">Protopolystoma xenopodis</name>
    <dbReference type="NCBI Taxonomy" id="117903"/>
    <lineage>
        <taxon>Eukaryota</taxon>
        <taxon>Metazoa</taxon>
        <taxon>Spiralia</taxon>
        <taxon>Lophotrochozoa</taxon>
        <taxon>Platyhelminthes</taxon>
        <taxon>Monogenea</taxon>
        <taxon>Polyopisthocotylea</taxon>
        <taxon>Polystomatidea</taxon>
        <taxon>Polystomatidae</taxon>
        <taxon>Protopolystoma</taxon>
    </lineage>
</organism>
<dbReference type="Gene3D" id="3.40.50.720">
    <property type="entry name" value="NAD(P)-binding Rossmann-like Domain"/>
    <property type="match status" value="1"/>
</dbReference>
<accession>A0A448XAZ6</accession>
<protein>
    <recommendedName>
        <fullName evidence="9">Malic enzyme</fullName>
    </recommendedName>
</protein>
<keyword evidence="8" id="KW-1185">Reference proteome</keyword>
<dbReference type="OrthoDB" id="5365701at2759"/>
<dbReference type="SUPFAM" id="SSF53223">
    <property type="entry name" value="Aminoacid dehydrogenase-like, N-terminal domain"/>
    <property type="match status" value="1"/>
</dbReference>
<feature type="binding site" evidence="2">
    <location>
        <position position="336"/>
    </location>
    <ligand>
        <name>(S)-malate</name>
        <dbReference type="ChEBI" id="CHEBI:15589"/>
    </ligand>
</feature>
<dbReference type="GO" id="GO:0006108">
    <property type="term" value="P:malate metabolic process"/>
    <property type="evidence" value="ECO:0007669"/>
    <property type="project" value="TreeGrafter"/>
</dbReference>
<feature type="binding site" evidence="3">
    <location>
        <position position="114"/>
    </location>
    <ligand>
        <name>a divalent metal cation</name>
        <dbReference type="ChEBI" id="CHEBI:60240"/>
    </ligand>
</feature>
<dbReference type="GO" id="GO:0005739">
    <property type="term" value="C:mitochondrion"/>
    <property type="evidence" value="ECO:0007669"/>
    <property type="project" value="TreeGrafter"/>
</dbReference>
<comment type="similarity">
    <text evidence="1">Belongs to the malic enzymes family.</text>
</comment>
<evidence type="ECO:0000256" key="4">
    <source>
        <dbReference type="SAM" id="SignalP"/>
    </source>
</evidence>
<keyword evidence="3" id="KW-0479">Metal-binding</keyword>
<evidence type="ECO:0000313" key="8">
    <source>
        <dbReference type="Proteomes" id="UP000784294"/>
    </source>
</evidence>
<dbReference type="GO" id="GO:0051287">
    <property type="term" value="F:NAD binding"/>
    <property type="evidence" value="ECO:0007669"/>
    <property type="project" value="InterPro"/>
</dbReference>
<evidence type="ECO:0008006" key="9">
    <source>
        <dbReference type="Google" id="ProtNLM"/>
    </source>
</evidence>
<dbReference type="InterPro" id="IPR037062">
    <property type="entry name" value="Malic_N_dom_sf"/>
</dbReference>
<evidence type="ECO:0000259" key="5">
    <source>
        <dbReference type="SMART" id="SM00919"/>
    </source>
</evidence>
<dbReference type="Proteomes" id="UP000784294">
    <property type="component" value="Unassembled WGS sequence"/>
</dbReference>
<feature type="binding site" evidence="2">
    <location>
        <position position="291"/>
    </location>
    <ligand>
        <name>(S)-malate</name>
        <dbReference type="ChEBI" id="CHEBI:15589"/>
    </ligand>
</feature>
<name>A0A448XAZ6_9PLAT</name>
<dbReference type="Pfam" id="PF03949">
    <property type="entry name" value="Malic_M"/>
    <property type="match status" value="1"/>
</dbReference>
<dbReference type="SMART" id="SM00919">
    <property type="entry name" value="Malic_M"/>
    <property type="match status" value="1"/>
</dbReference>
<feature type="domain" description="Malic enzyme NAD-binding" evidence="5">
    <location>
        <begin position="139"/>
        <end position="405"/>
    </location>
</feature>
<dbReference type="PRINTS" id="PR00072">
    <property type="entry name" value="MALOXRDTASE"/>
</dbReference>
<dbReference type="InterPro" id="IPR036291">
    <property type="entry name" value="NAD(P)-bd_dom_sf"/>
</dbReference>